<evidence type="ECO:0000313" key="1">
    <source>
        <dbReference type="EMBL" id="KXT09505.1"/>
    </source>
</evidence>
<proteinExistence type="predicted"/>
<reference evidence="1 2" key="1">
    <citation type="submission" date="2015-07" db="EMBL/GenBank/DDBJ databases">
        <title>Comparative genomics of the Sigatoka disease complex on banana suggests a link between parallel evolutionary changes in Pseudocercospora fijiensis and Pseudocercospora eumusae and increased virulence on the banana host.</title>
        <authorList>
            <person name="Chang T.-C."/>
            <person name="Salvucci A."/>
            <person name="Crous P.W."/>
            <person name="Stergiopoulos I."/>
        </authorList>
    </citation>
    <scope>NUCLEOTIDE SEQUENCE [LARGE SCALE GENOMIC DNA]</scope>
    <source>
        <strain evidence="1 2">CBS 116634</strain>
    </source>
</reference>
<dbReference type="AlphaFoldDB" id="A0A139I4J5"/>
<protein>
    <submittedName>
        <fullName evidence="1">Uncharacterized protein</fullName>
    </submittedName>
</protein>
<keyword evidence="2" id="KW-1185">Reference proteome</keyword>
<dbReference type="Proteomes" id="UP000073492">
    <property type="component" value="Unassembled WGS sequence"/>
</dbReference>
<name>A0A139I4J5_9PEZI</name>
<sequence>MPKSSAADHSDPILLWSSFQLRDRVCHGVESSAAGAEQRCQVGQIHTIRNMSSIPLQYKAHKIMNSAFFTVVATVDNG</sequence>
<evidence type="ECO:0000313" key="2">
    <source>
        <dbReference type="Proteomes" id="UP000073492"/>
    </source>
</evidence>
<gene>
    <name evidence="1" type="ORF">AC579_8004</name>
</gene>
<dbReference type="OrthoDB" id="1879366at2759"/>
<dbReference type="EMBL" id="LFZO01000336">
    <property type="protein sequence ID" value="KXT09505.1"/>
    <property type="molecule type" value="Genomic_DNA"/>
</dbReference>
<accession>A0A139I4J5</accession>
<organism evidence="1 2">
    <name type="scientific">Pseudocercospora musae</name>
    <dbReference type="NCBI Taxonomy" id="113226"/>
    <lineage>
        <taxon>Eukaryota</taxon>
        <taxon>Fungi</taxon>
        <taxon>Dikarya</taxon>
        <taxon>Ascomycota</taxon>
        <taxon>Pezizomycotina</taxon>
        <taxon>Dothideomycetes</taxon>
        <taxon>Dothideomycetidae</taxon>
        <taxon>Mycosphaerellales</taxon>
        <taxon>Mycosphaerellaceae</taxon>
        <taxon>Pseudocercospora</taxon>
    </lineage>
</organism>
<comment type="caution">
    <text evidence="1">The sequence shown here is derived from an EMBL/GenBank/DDBJ whole genome shotgun (WGS) entry which is preliminary data.</text>
</comment>